<evidence type="ECO:0000256" key="19">
    <source>
        <dbReference type="SAM" id="MobiDB-lite"/>
    </source>
</evidence>
<dbReference type="Proteomes" id="UP000265040">
    <property type="component" value="Chromosome 12"/>
</dbReference>
<evidence type="ECO:0000256" key="6">
    <source>
        <dbReference type="ARBA" id="ARBA00022703"/>
    </source>
</evidence>
<evidence type="ECO:0000256" key="3">
    <source>
        <dbReference type="ARBA" id="ARBA00007527"/>
    </source>
</evidence>
<protein>
    <recommendedName>
        <fullName evidence="14">Deoxyribonuclease-2-alpha</fullName>
        <ecNumber evidence="4">3.1.22.1</ecNumber>
    </recommendedName>
    <alternativeName>
        <fullName evidence="15">Acid DNase</fullName>
    </alternativeName>
    <alternativeName>
        <fullName evidence="17">Deoxyribonuclease II alpha</fullName>
    </alternativeName>
    <alternativeName>
        <fullName evidence="16">Lysosomal DNase II</fullName>
    </alternativeName>
</protein>
<feature type="region of interest" description="Disordered" evidence="19">
    <location>
        <begin position="165"/>
        <end position="186"/>
    </location>
</feature>
<dbReference type="PANTHER" id="PTHR10858:SF9">
    <property type="entry name" value="DEOXYRIBONUCLEASE-2-ALPHA"/>
    <property type="match status" value="1"/>
</dbReference>
<dbReference type="GO" id="GO:0005764">
    <property type="term" value="C:lysosome"/>
    <property type="evidence" value="ECO:0007669"/>
    <property type="project" value="UniProtKB-SubCell"/>
</dbReference>
<evidence type="ECO:0000256" key="14">
    <source>
        <dbReference type="ARBA" id="ARBA00039868"/>
    </source>
</evidence>
<comment type="function">
    <text evidence="18">Hydrolyzes DNA under acidic conditions with a preference for double-stranded DNA. Plays a major role in the clearance of nucleic acids generated through apoptosis, hence preventing autoinflammation. Necessary for proper fetal development and for definitive erythropoiesis in fetal liver and bone marrow, where it degrades nuclear DNA expelled from erythroid precursor cells.</text>
</comment>
<comment type="subcellular location">
    <subcellularLocation>
        <location evidence="2">Lysosome</location>
    </subcellularLocation>
</comment>
<dbReference type="InParanoid" id="A0A3Q1JL63"/>
<evidence type="ECO:0000256" key="8">
    <source>
        <dbReference type="ARBA" id="ARBA00022729"/>
    </source>
</evidence>
<evidence type="ECO:0000256" key="7">
    <source>
        <dbReference type="ARBA" id="ARBA00022722"/>
    </source>
</evidence>
<keyword evidence="22" id="KW-1185">Reference proteome</keyword>
<keyword evidence="6" id="KW-0053">Apoptosis</keyword>
<reference evidence="21" key="1">
    <citation type="submission" date="2021-04" db="EMBL/GenBank/DDBJ databases">
        <authorList>
            <consortium name="Wellcome Sanger Institute Data Sharing"/>
        </authorList>
    </citation>
    <scope>NUCLEOTIDE SEQUENCE [LARGE SCALE GENOMIC DNA]</scope>
</reference>
<keyword evidence="13" id="KW-0458">Lysosome</keyword>
<evidence type="ECO:0000256" key="4">
    <source>
        <dbReference type="ARBA" id="ARBA00012036"/>
    </source>
</evidence>
<evidence type="ECO:0000256" key="15">
    <source>
        <dbReference type="ARBA" id="ARBA00041393"/>
    </source>
</evidence>
<keyword evidence="12" id="KW-0325">Glycoprotein</keyword>
<dbReference type="EC" id="3.1.22.1" evidence="4"/>
<keyword evidence="10" id="KW-0378">Hydrolase</keyword>
<dbReference type="OrthoDB" id="10261598at2759"/>
<evidence type="ECO:0000256" key="11">
    <source>
        <dbReference type="ARBA" id="ARBA00023157"/>
    </source>
</evidence>
<feature type="compositionally biased region" description="Pro residues" evidence="19">
    <location>
        <begin position="170"/>
        <end position="183"/>
    </location>
</feature>
<dbReference type="GeneTree" id="ENSGT00390000002634"/>
<evidence type="ECO:0000256" key="9">
    <source>
        <dbReference type="ARBA" id="ARBA00022759"/>
    </source>
</evidence>
<dbReference type="GO" id="GO:0004531">
    <property type="term" value="F:deoxyribonuclease II activity"/>
    <property type="evidence" value="ECO:0007669"/>
    <property type="project" value="UniProtKB-EC"/>
</dbReference>
<evidence type="ECO:0000256" key="10">
    <source>
        <dbReference type="ARBA" id="ARBA00022801"/>
    </source>
</evidence>
<evidence type="ECO:0000256" key="5">
    <source>
        <dbReference type="ARBA" id="ARBA00022473"/>
    </source>
</evidence>
<evidence type="ECO:0000256" key="17">
    <source>
        <dbReference type="ARBA" id="ARBA00043033"/>
    </source>
</evidence>
<keyword evidence="8 20" id="KW-0732">Signal</keyword>
<sequence length="322" mass="36728">MWRLVLTVSLLCWSSEGKVTCKNNMNDELYCVLSVVSIRCRFEDPGIQWTTDCFILSVLHHLKPNNFGFISYSDQPPGSNAACTFGHSKGVVMMEKDKTGLWLLHSTPQFPFRRDQNRFWPKSGNKNAQTFICVTFPYDQFKLIGTTFPFEHDVPEDFHKELQDTVKWEPSPPSPPSPPPPVLKPLTSDGGQTFYSIAKNVVKEGDLYVSIAKSVKSDLNVQTWQCNKDQVASYCDDTYKVYNVRSVKTGSTPGNWKCGNDHSKWCVTTDETKPWTCIADVNRASTQFKRRGGALCINDKEIMNIFKKIVEKREDYKSYKTV</sequence>
<evidence type="ECO:0000313" key="22">
    <source>
        <dbReference type="Proteomes" id="UP000265040"/>
    </source>
</evidence>
<dbReference type="AlphaFoldDB" id="A0A3Q1JL63"/>
<dbReference type="Ensembl" id="ENSATET00000034274.2">
    <property type="protein sequence ID" value="ENSATEP00000033785.2"/>
    <property type="gene ID" value="ENSATEG00000023251.2"/>
</dbReference>
<evidence type="ECO:0000313" key="21">
    <source>
        <dbReference type="Ensembl" id="ENSATEP00000033785.2"/>
    </source>
</evidence>
<evidence type="ECO:0000256" key="1">
    <source>
        <dbReference type="ARBA" id="ARBA00000447"/>
    </source>
</evidence>
<dbReference type="InterPro" id="IPR004947">
    <property type="entry name" value="DNase_II"/>
</dbReference>
<feature type="chain" id="PRO_5030080497" description="Deoxyribonuclease-2-alpha" evidence="20">
    <location>
        <begin position="18"/>
        <end position="322"/>
    </location>
</feature>
<evidence type="ECO:0000256" key="2">
    <source>
        <dbReference type="ARBA" id="ARBA00004371"/>
    </source>
</evidence>
<evidence type="ECO:0000256" key="12">
    <source>
        <dbReference type="ARBA" id="ARBA00023180"/>
    </source>
</evidence>
<evidence type="ECO:0000256" key="16">
    <source>
        <dbReference type="ARBA" id="ARBA00041918"/>
    </source>
</evidence>
<evidence type="ECO:0000256" key="18">
    <source>
        <dbReference type="ARBA" id="ARBA00045381"/>
    </source>
</evidence>
<evidence type="ECO:0000256" key="13">
    <source>
        <dbReference type="ARBA" id="ARBA00023228"/>
    </source>
</evidence>
<keyword evidence="11" id="KW-1015">Disulfide bond</keyword>
<dbReference type="PANTHER" id="PTHR10858">
    <property type="entry name" value="DEOXYRIBONUCLEASE II"/>
    <property type="match status" value="1"/>
</dbReference>
<dbReference type="GO" id="GO:0006309">
    <property type="term" value="P:apoptotic DNA fragmentation"/>
    <property type="evidence" value="ECO:0007669"/>
    <property type="project" value="TreeGrafter"/>
</dbReference>
<organism evidence="21 22">
    <name type="scientific">Anabas testudineus</name>
    <name type="common">Climbing perch</name>
    <name type="synonym">Anthias testudineus</name>
    <dbReference type="NCBI Taxonomy" id="64144"/>
    <lineage>
        <taxon>Eukaryota</taxon>
        <taxon>Metazoa</taxon>
        <taxon>Chordata</taxon>
        <taxon>Craniata</taxon>
        <taxon>Vertebrata</taxon>
        <taxon>Euteleostomi</taxon>
        <taxon>Actinopterygii</taxon>
        <taxon>Neopterygii</taxon>
        <taxon>Teleostei</taxon>
        <taxon>Neoteleostei</taxon>
        <taxon>Acanthomorphata</taxon>
        <taxon>Anabantaria</taxon>
        <taxon>Anabantiformes</taxon>
        <taxon>Anabantoidei</taxon>
        <taxon>Anabantidae</taxon>
        <taxon>Anabas</taxon>
    </lineage>
</organism>
<accession>A0A3Q1JL63</accession>
<feature type="signal peptide" evidence="20">
    <location>
        <begin position="1"/>
        <end position="17"/>
    </location>
</feature>
<evidence type="ECO:0000256" key="20">
    <source>
        <dbReference type="SAM" id="SignalP"/>
    </source>
</evidence>
<proteinExistence type="inferred from homology"/>
<keyword evidence="7" id="KW-0540">Nuclease</keyword>
<name>A0A3Q1JL63_ANATE</name>
<reference evidence="21" key="2">
    <citation type="submission" date="2025-08" db="UniProtKB">
        <authorList>
            <consortium name="Ensembl"/>
        </authorList>
    </citation>
    <scope>IDENTIFICATION</scope>
</reference>
<comment type="similarity">
    <text evidence="3">Belongs to the DNase II family.</text>
</comment>
<dbReference type="STRING" id="64144.ENSATEP00000033785"/>
<comment type="catalytic activity">
    <reaction evidence="1">
        <text>Endonucleolytic cleavage to nucleoside 3'-phosphates and 3'-phosphooligonucleotide end-products.</text>
        <dbReference type="EC" id="3.1.22.1"/>
    </reaction>
</comment>
<dbReference type="Pfam" id="PF03265">
    <property type="entry name" value="DNase_II"/>
    <property type="match status" value="1"/>
</dbReference>
<reference evidence="21" key="3">
    <citation type="submission" date="2025-09" db="UniProtKB">
        <authorList>
            <consortium name="Ensembl"/>
        </authorList>
    </citation>
    <scope>IDENTIFICATION</scope>
</reference>
<keyword evidence="5" id="KW-0217">Developmental protein</keyword>
<keyword evidence="9" id="KW-0255">Endonuclease</keyword>